<accession>A0A238BVG6</accession>
<reference evidence="2 3" key="1">
    <citation type="submission" date="2015-12" db="EMBL/GenBank/DDBJ databases">
        <title>Draft genome of the nematode, Onchocerca flexuosa.</title>
        <authorList>
            <person name="Mitreva M."/>
        </authorList>
    </citation>
    <scope>NUCLEOTIDE SEQUENCE [LARGE SCALE GENOMIC DNA]</scope>
    <source>
        <strain evidence="2">Red Deer</strain>
    </source>
</reference>
<name>A0A238BVG6_9BILA</name>
<dbReference type="EMBL" id="KZ270001">
    <property type="protein sequence ID" value="OZC08896.1"/>
    <property type="molecule type" value="Genomic_DNA"/>
</dbReference>
<evidence type="ECO:0000313" key="2">
    <source>
        <dbReference type="EMBL" id="OZC08896.1"/>
    </source>
</evidence>
<sequence length="110" mass="12083">MISRLINTSISPFIVDLRMLSFSAVLNNGCKTFLFRSRIPQTNVQSPFADPMRSKIDPPIDVFITVKDLEEGSDSDLSNPSVGSFTKSATSTKKLSSGVDDKVILSCYFV</sequence>
<keyword evidence="3" id="KW-1185">Reference proteome</keyword>
<organism evidence="2 3">
    <name type="scientific">Onchocerca flexuosa</name>
    <dbReference type="NCBI Taxonomy" id="387005"/>
    <lineage>
        <taxon>Eukaryota</taxon>
        <taxon>Metazoa</taxon>
        <taxon>Ecdysozoa</taxon>
        <taxon>Nematoda</taxon>
        <taxon>Chromadorea</taxon>
        <taxon>Rhabditida</taxon>
        <taxon>Spirurina</taxon>
        <taxon>Spiruromorpha</taxon>
        <taxon>Filarioidea</taxon>
        <taxon>Onchocercidae</taxon>
        <taxon>Onchocerca</taxon>
    </lineage>
</organism>
<dbReference type="AlphaFoldDB" id="A0A238BVG6"/>
<proteinExistence type="predicted"/>
<feature type="region of interest" description="Disordered" evidence="1">
    <location>
        <begin position="71"/>
        <end position="90"/>
    </location>
</feature>
<evidence type="ECO:0000256" key="1">
    <source>
        <dbReference type="SAM" id="MobiDB-lite"/>
    </source>
</evidence>
<protein>
    <submittedName>
        <fullName evidence="2">Uncharacterized protein</fullName>
    </submittedName>
</protein>
<dbReference type="Proteomes" id="UP000242913">
    <property type="component" value="Unassembled WGS sequence"/>
</dbReference>
<gene>
    <name evidence="2" type="ORF">X798_04128</name>
</gene>
<evidence type="ECO:0000313" key="3">
    <source>
        <dbReference type="Proteomes" id="UP000242913"/>
    </source>
</evidence>
<dbReference type="OrthoDB" id="5860321at2759"/>